<feature type="domain" description="RRM" evidence="6">
    <location>
        <begin position="101"/>
        <end position="188"/>
    </location>
</feature>
<accession>A0A813FQV1</accession>
<reference evidence="7" key="1">
    <citation type="submission" date="2021-02" db="EMBL/GenBank/DDBJ databases">
        <authorList>
            <person name="Dougan E. K."/>
            <person name="Rhodes N."/>
            <person name="Thang M."/>
            <person name="Chan C."/>
        </authorList>
    </citation>
    <scope>NUCLEOTIDE SEQUENCE</scope>
</reference>
<dbReference type="Proteomes" id="UP000654075">
    <property type="component" value="Unassembled WGS sequence"/>
</dbReference>
<evidence type="ECO:0000313" key="8">
    <source>
        <dbReference type="Proteomes" id="UP000654075"/>
    </source>
</evidence>
<evidence type="ECO:0000256" key="4">
    <source>
        <dbReference type="PROSITE-ProRule" id="PRU00176"/>
    </source>
</evidence>
<dbReference type="AlphaFoldDB" id="A0A813FQV1"/>
<feature type="non-terminal residue" evidence="7">
    <location>
        <position position="1"/>
    </location>
</feature>
<dbReference type="InterPro" id="IPR035979">
    <property type="entry name" value="RBD_domain_sf"/>
</dbReference>
<dbReference type="EMBL" id="CAJNNV010025947">
    <property type="protein sequence ID" value="CAE8616743.1"/>
    <property type="molecule type" value="Genomic_DNA"/>
</dbReference>
<dbReference type="GO" id="GO:0006397">
    <property type="term" value="P:mRNA processing"/>
    <property type="evidence" value="ECO:0007669"/>
    <property type="project" value="UniProtKB-KW"/>
</dbReference>
<evidence type="ECO:0000256" key="2">
    <source>
        <dbReference type="ARBA" id="ARBA00022884"/>
    </source>
</evidence>
<evidence type="ECO:0000313" key="7">
    <source>
        <dbReference type="EMBL" id="CAE8616743.1"/>
    </source>
</evidence>
<dbReference type="GO" id="GO:0003723">
    <property type="term" value="F:RNA binding"/>
    <property type="evidence" value="ECO:0007669"/>
    <property type="project" value="UniProtKB-UniRule"/>
</dbReference>
<dbReference type="OMA" id="IWNEMRN"/>
<dbReference type="OrthoDB" id="10266058at2759"/>
<proteinExistence type="predicted"/>
<evidence type="ECO:0000256" key="5">
    <source>
        <dbReference type="SAM" id="MobiDB-lite"/>
    </source>
</evidence>
<dbReference type="InterPro" id="IPR000504">
    <property type="entry name" value="RRM_dom"/>
</dbReference>
<keyword evidence="8" id="KW-1185">Reference proteome</keyword>
<gene>
    <name evidence="7" type="ORF">PGLA1383_LOCUS34416</name>
</gene>
<keyword evidence="1" id="KW-0507">mRNA processing</keyword>
<evidence type="ECO:0000259" key="6">
    <source>
        <dbReference type="PROSITE" id="PS50102"/>
    </source>
</evidence>
<evidence type="ECO:0000256" key="1">
    <source>
        <dbReference type="ARBA" id="ARBA00022664"/>
    </source>
</evidence>
<feature type="region of interest" description="Disordered" evidence="5">
    <location>
        <begin position="1"/>
        <end position="64"/>
    </location>
</feature>
<dbReference type="Gene3D" id="3.30.70.330">
    <property type="match status" value="2"/>
</dbReference>
<dbReference type="SUPFAM" id="SSF54928">
    <property type="entry name" value="RNA-binding domain, RBD"/>
    <property type="match status" value="1"/>
</dbReference>
<organism evidence="7 8">
    <name type="scientific">Polarella glacialis</name>
    <name type="common">Dinoflagellate</name>
    <dbReference type="NCBI Taxonomy" id="89957"/>
    <lineage>
        <taxon>Eukaryota</taxon>
        <taxon>Sar</taxon>
        <taxon>Alveolata</taxon>
        <taxon>Dinophyceae</taxon>
        <taxon>Suessiales</taxon>
        <taxon>Suessiaceae</taxon>
        <taxon>Polarella</taxon>
    </lineage>
</organism>
<dbReference type="PROSITE" id="PS50102">
    <property type="entry name" value="RRM"/>
    <property type="match status" value="1"/>
</dbReference>
<comment type="caution">
    <text evidence="7">The sequence shown here is derived from an EMBL/GenBank/DDBJ whole genome shotgun (WGS) entry which is preliminary data.</text>
</comment>
<keyword evidence="2 4" id="KW-0694">RNA-binding</keyword>
<feature type="compositionally biased region" description="Basic and acidic residues" evidence="5">
    <location>
        <begin position="1"/>
        <end position="22"/>
    </location>
</feature>
<feature type="compositionally biased region" description="Low complexity" evidence="5">
    <location>
        <begin position="51"/>
        <end position="60"/>
    </location>
</feature>
<dbReference type="PANTHER" id="PTHR23139">
    <property type="entry name" value="RNA-BINDING PROTEIN"/>
    <property type="match status" value="1"/>
</dbReference>
<evidence type="ECO:0000256" key="3">
    <source>
        <dbReference type="ARBA" id="ARBA00023187"/>
    </source>
</evidence>
<dbReference type="GO" id="GO:0008380">
    <property type="term" value="P:RNA splicing"/>
    <property type="evidence" value="ECO:0007669"/>
    <property type="project" value="UniProtKB-KW"/>
</dbReference>
<name>A0A813FQV1_POLGL</name>
<protein>
    <recommendedName>
        <fullName evidence="6">RRM domain-containing protein</fullName>
    </recommendedName>
</protein>
<keyword evidence="3" id="KW-0508">mRNA splicing</keyword>
<sequence length="327" mass="36256">PRDRDRGEKGERGEKDRSDRKEKKEKKKRRTASSESAERSREREKRRRKQQQQVVNKNKTPGAVAGAAGQSMFWDGFQWVPRADTGMGAGGGDINADRKNRRLYLGNLPYHLGVTEDSFSKQLYETMRDRGMCNDPNQNPVLHVWFARDKGANYGFCEVATNEETDRALTLDGILVLGVPVSIKRPTDQVGPAGMIGGVPVGIQMPGQGGMLALPAVQVSASSPIIRIDEILKVDEKTVDDDYNDVKDDMAEGCGSHGKVISVNIVKPEHSRGSASLKPGDVYIHCATTDDATKIMRAMGHRKYDGRQISMTSFEESRFMSEVKPLF</sequence>
<dbReference type="InterPro" id="IPR012677">
    <property type="entry name" value="Nucleotide-bd_a/b_plait_sf"/>
</dbReference>